<accession>A0A0Z8J9P9</accession>
<protein>
    <submittedName>
        <fullName evidence="4">Sir2 silent information regulator family NAD-dependent deacetylase</fullName>
    </submittedName>
</protein>
<dbReference type="InterPro" id="IPR050134">
    <property type="entry name" value="NAD-dep_sirtuin_deacylases"/>
</dbReference>
<feature type="binding site" evidence="2">
    <location>
        <position position="137"/>
    </location>
    <ligand>
        <name>Zn(2+)</name>
        <dbReference type="ChEBI" id="CHEBI:29105"/>
    </ligand>
</feature>
<dbReference type="Gene3D" id="3.40.50.1220">
    <property type="entry name" value="TPP-binding domain"/>
    <property type="match status" value="1"/>
</dbReference>
<gene>
    <name evidence="4" type="ORF">ERS132442_00537</name>
</gene>
<dbReference type="GO" id="GO:0046872">
    <property type="term" value="F:metal ion binding"/>
    <property type="evidence" value="ECO:0007669"/>
    <property type="project" value="UniProtKB-KW"/>
</dbReference>
<dbReference type="SUPFAM" id="SSF52467">
    <property type="entry name" value="DHS-like NAD/FAD-binding domain"/>
    <property type="match status" value="1"/>
</dbReference>
<dbReference type="PANTHER" id="PTHR11085">
    <property type="entry name" value="NAD-DEPENDENT PROTEIN DEACYLASE SIRTUIN-5, MITOCHONDRIAL-RELATED"/>
    <property type="match status" value="1"/>
</dbReference>
<dbReference type="GO" id="GO:0070403">
    <property type="term" value="F:NAD+ binding"/>
    <property type="evidence" value="ECO:0007669"/>
    <property type="project" value="TreeGrafter"/>
</dbReference>
<proteinExistence type="predicted"/>
<sequence length="274" mass="31341">MTDDRKMTQAKKLIAEADAIVIGAGAGLSSAAGLTYSGQRFEENFAPFIKEYGLTDMYSDGFYPFATKEKKWGYWSQHLYLNRYQTGSLPLYQDLYELVADKNYFVITTNVDSQFEKAGFDKENIFEVQGNYGEFQCSVPCHDGVYTNQAALETLLANRQGLEVRREDIPKCPKCGGDMMSRLRVDHRFVEDANWHKQEEAYITFLQENAAKKIVFLELGVGYNTPTIIKFPFERLNQTLPSASLIRVNLEDPEREGILTFHQDMQEVVSAWKN</sequence>
<keyword evidence="1" id="KW-0520">NAD</keyword>
<comment type="caution">
    <text evidence="2">Lacks conserved residue(s) required for the propagation of feature annotation.</text>
</comment>
<feature type="binding site" evidence="2">
    <location>
        <position position="175"/>
    </location>
    <ligand>
        <name>Zn(2+)</name>
        <dbReference type="ChEBI" id="CHEBI:29105"/>
    </ligand>
</feature>
<dbReference type="PANTHER" id="PTHR11085:SF10">
    <property type="entry name" value="NAD-DEPENDENT PROTEIN DEACYLASE SIRTUIN-5, MITOCHONDRIAL-RELATED"/>
    <property type="match status" value="1"/>
</dbReference>
<feature type="binding site" evidence="2">
    <location>
        <position position="172"/>
    </location>
    <ligand>
        <name>Zn(2+)</name>
        <dbReference type="ChEBI" id="CHEBI:29105"/>
    </ligand>
</feature>
<name>A0A0Z8J9P9_STRSU</name>
<evidence type="ECO:0000259" key="3">
    <source>
        <dbReference type="PROSITE" id="PS50305"/>
    </source>
</evidence>
<evidence type="ECO:0000256" key="1">
    <source>
        <dbReference type="ARBA" id="ARBA00023027"/>
    </source>
</evidence>
<dbReference type="PROSITE" id="PS50305">
    <property type="entry name" value="SIRTUIN"/>
    <property type="match status" value="1"/>
</dbReference>
<dbReference type="EMBL" id="FIIE01000003">
    <property type="protein sequence ID" value="CYV49752.1"/>
    <property type="molecule type" value="Genomic_DNA"/>
</dbReference>
<organism evidence="4 5">
    <name type="scientific">Streptococcus suis</name>
    <dbReference type="NCBI Taxonomy" id="1307"/>
    <lineage>
        <taxon>Bacteria</taxon>
        <taxon>Bacillati</taxon>
        <taxon>Bacillota</taxon>
        <taxon>Bacilli</taxon>
        <taxon>Lactobacillales</taxon>
        <taxon>Streptococcaceae</taxon>
        <taxon>Streptococcus</taxon>
    </lineage>
</organism>
<dbReference type="InterPro" id="IPR026590">
    <property type="entry name" value="Ssirtuin_cat_dom"/>
</dbReference>
<dbReference type="RefSeq" id="WP_044683764.1">
    <property type="nucleotide sequence ID" value="NZ_CECW01000044.1"/>
</dbReference>
<dbReference type="AlphaFoldDB" id="A0A0Z8J9P9"/>
<feature type="binding site" evidence="2">
    <location>
        <position position="141"/>
    </location>
    <ligand>
        <name>Zn(2+)</name>
        <dbReference type="ChEBI" id="CHEBI:29105"/>
    </ligand>
</feature>
<reference evidence="4 5" key="1">
    <citation type="submission" date="2016-02" db="EMBL/GenBank/DDBJ databases">
        <authorList>
            <consortium name="Pathogen Informatics"/>
        </authorList>
    </citation>
    <scope>NUCLEOTIDE SEQUENCE [LARGE SCALE GENOMIC DNA]</scope>
    <source>
        <strain evidence="4 5">LSS80</strain>
    </source>
</reference>
<keyword evidence="2" id="KW-0479">Metal-binding</keyword>
<evidence type="ECO:0000256" key="2">
    <source>
        <dbReference type="PROSITE-ProRule" id="PRU00236"/>
    </source>
</evidence>
<evidence type="ECO:0000313" key="4">
    <source>
        <dbReference type="EMBL" id="CYV49752.1"/>
    </source>
</evidence>
<evidence type="ECO:0000313" key="5">
    <source>
        <dbReference type="Proteomes" id="UP000070960"/>
    </source>
</evidence>
<dbReference type="InterPro" id="IPR029035">
    <property type="entry name" value="DHS-like_NAD/FAD-binding_dom"/>
</dbReference>
<feature type="domain" description="Deacetylase sirtuin-type" evidence="3">
    <location>
        <begin position="1"/>
        <end position="274"/>
    </location>
</feature>
<dbReference type="Proteomes" id="UP000070960">
    <property type="component" value="Unassembled WGS sequence"/>
</dbReference>
<keyword evidence="2" id="KW-0862">Zinc</keyword>
<dbReference type="GO" id="GO:0017136">
    <property type="term" value="F:histone deacetylase activity, NAD-dependent"/>
    <property type="evidence" value="ECO:0007669"/>
    <property type="project" value="TreeGrafter"/>
</dbReference>